<evidence type="ECO:0000256" key="8">
    <source>
        <dbReference type="ARBA" id="ARBA00022679"/>
    </source>
</evidence>
<dbReference type="Proteomes" id="UP001142648">
    <property type="component" value="Unassembled WGS sequence"/>
</dbReference>
<dbReference type="PROSITE" id="PS50113">
    <property type="entry name" value="PAC"/>
    <property type="match status" value="2"/>
</dbReference>
<dbReference type="PANTHER" id="PTHR41523">
    <property type="entry name" value="TWO-COMPONENT SYSTEM SENSOR PROTEIN"/>
    <property type="match status" value="1"/>
</dbReference>
<organism evidence="18 19">
    <name type="scientific">Tsuneonella litorea</name>
    <dbReference type="NCBI Taxonomy" id="2976475"/>
    <lineage>
        <taxon>Bacteria</taxon>
        <taxon>Pseudomonadati</taxon>
        <taxon>Pseudomonadota</taxon>
        <taxon>Alphaproteobacteria</taxon>
        <taxon>Sphingomonadales</taxon>
        <taxon>Erythrobacteraceae</taxon>
        <taxon>Tsuneonella</taxon>
    </lineage>
</organism>
<dbReference type="SUPFAM" id="SSF55874">
    <property type="entry name" value="ATPase domain of HSP90 chaperone/DNA topoisomerase II/histidine kinase"/>
    <property type="match status" value="1"/>
</dbReference>
<dbReference type="Gene3D" id="3.30.450.20">
    <property type="entry name" value="PAS domain"/>
    <property type="match status" value="2"/>
</dbReference>
<keyword evidence="3" id="KW-0600">Photoreceptor protein</keyword>
<dbReference type="GO" id="GO:0004673">
    <property type="term" value="F:protein histidine kinase activity"/>
    <property type="evidence" value="ECO:0007669"/>
    <property type="project" value="UniProtKB-EC"/>
</dbReference>
<keyword evidence="9" id="KW-0677">Repeat</keyword>
<feature type="domain" description="PAC" evidence="17">
    <location>
        <begin position="202"/>
        <end position="254"/>
    </location>
</feature>
<sequence>MNPQDHYAALIQSSHDAIVAKDLEGNVLSWNPAAEKLFGWSSDEMVGHSIRRLLPGDLQDEEDLILARIRAGEGVGLFITRRIHKDGHEIPVAVTISPVRDAAGRVIGGSKIARDATLHVAIEARLRESEERFRMLAENIAQLAWIAKPSGDIFWYNQRWYDYTGSDLASMEGWGWKAVHHPDHIVRVEQKFRAALAEGEEWEDLFPLRSASGEWRWFLSRAKPIRDDDGAIVYWFGTNTDITEQREQSEQIALLLREVNHRSKNMLAKVQALARSSIEGDEALIKRFEERVGSLAVNQDILVRRDWREVPVEELVRLQLKFMSGAIRQIATSGPDCALIPRAAEIIGMALHELATNSLKYGALSGPEGRVTIEWQCDGDRFIIAWRERGGPPVKTPARRGFGSQLIEDIPRRSLDGEVDYTFAPNGVEWTLSVPADLLADGVRTIA</sequence>
<dbReference type="InterPro" id="IPR000700">
    <property type="entry name" value="PAS-assoc_C"/>
</dbReference>
<evidence type="ECO:0000313" key="18">
    <source>
        <dbReference type="EMBL" id="MCT2559159.1"/>
    </source>
</evidence>
<dbReference type="InterPro" id="IPR035965">
    <property type="entry name" value="PAS-like_dom_sf"/>
</dbReference>
<proteinExistence type="predicted"/>
<dbReference type="PANTHER" id="PTHR41523:SF7">
    <property type="entry name" value="HISTIDINE KINASE"/>
    <property type="match status" value="1"/>
</dbReference>
<keyword evidence="10" id="KW-0547">Nucleotide-binding</keyword>
<dbReference type="InterPro" id="IPR001610">
    <property type="entry name" value="PAC"/>
</dbReference>
<evidence type="ECO:0000256" key="2">
    <source>
        <dbReference type="ARBA" id="ARBA00012438"/>
    </source>
</evidence>
<evidence type="ECO:0000256" key="5">
    <source>
        <dbReference type="ARBA" id="ARBA00022606"/>
    </source>
</evidence>
<reference evidence="18" key="1">
    <citation type="submission" date="2022-09" db="EMBL/GenBank/DDBJ databases">
        <title>The genome sequence of Tsuneonella sp. YG55.</title>
        <authorList>
            <person name="Liu Y."/>
        </authorList>
    </citation>
    <scope>NUCLEOTIDE SEQUENCE</scope>
    <source>
        <strain evidence="18">YG55</strain>
    </source>
</reference>
<keyword evidence="4" id="KW-0597">Phosphoprotein</keyword>
<evidence type="ECO:0000256" key="9">
    <source>
        <dbReference type="ARBA" id="ARBA00022737"/>
    </source>
</evidence>
<dbReference type="CDD" id="cd00130">
    <property type="entry name" value="PAS"/>
    <property type="match status" value="2"/>
</dbReference>
<dbReference type="AlphaFoldDB" id="A0A9X3AL29"/>
<dbReference type="InterPro" id="IPR011102">
    <property type="entry name" value="Sig_transdc_His_kinase_HWE"/>
</dbReference>
<dbReference type="SMART" id="SM00086">
    <property type="entry name" value="PAC"/>
    <property type="match status" value="2"/>
</dbReference>
<evidence type="ECO:0000256" key="7">
    <source>
        <dbReference type="ARBA" id="ARBA00022643"/>
    </source>
</evidence>
<keyword evidence="6" id="KW-0285">Flavoprotein</keyword>
<keyword evidence="7" id="KW-0288">FMN</keyword>
<comment type="caution">
    <text evidence="18">The sequence shown here is derived from an EMBL/GenBank/DDBJ whole genome shotgun (WGS) entry which is preliminary data.</text>
</comment>
<dbReference type="GO" id="GO:0006355">
    <property type="term" value="P:regulation of DNA-templated transcription"/>
    <property type="evidence" value="ECO:0007669"/>
    <property type="project" value="InterPro"/>
</dbReference>
<dbReference type="InterPro" id="IPR013767">
    <property type="entry name" value="PAS_fold"/>
</dbReference>
<dbReference type="GO" id="GO:0009881">
    <property type="term" value="F:photoreceptor activity"/>
    <property type="evidence" value="ECO:0007669"/>
    <property type="project" value="UniProtKB-KW"/>
</dbReference>
<evidence type="ECO:0000256" key="14">
    <source>
        <dbReference type="ARBA" id="ARBA00023026"/>
    </source>
</evidence>
<evidence type="ECO:0000256" key="11">
    <source>
        <dbReference type="ARBA" id="ARBA00022777"/>
    </source>
</evidence>
<evidence type="ECO:0000259" key="17">
    <source>
        <dbReference type="PROSITE" id="PS50113"/>
    </source>
</evidence>
<dbReference type="InterPro" id="IPR000014">
    <property type="entry name" value="PAS"/>
</dbReference>
<dbReference type="InterPro" id="IPR036890">
    <property type="entry name" value="HATPase_C_sf"/>
</dbReference>
<dbReference type="PROSITE" id="PS50112">
    <property type="entry name" value="PAS"/>
    <property type="match status" value="1"/>
</dbReference>
<evidence type="ECO:0000256" key="1">
    <source>
        <dbReference type="ARBA" id="ARBA00000085"/>
    </source>
</evidence>
<evidence type="ECO:0000256" key="12">
    <source>
        <dbReference type="ARBA" id="ARBA00022840"/>
    </source>
</evidence>
<feature type="domain" description="PAS" evidence="16">
    <location>
        <begin position="3"/>
        <end position="72"/>
    </location>
</feature>
<dbReference type="EMBL" id="JAOAMV010000004">
    <property type="protein sequence ID" value="MCT2559159.1"/>
    <property type="molecule type" value="Genomic_DNA"/>
</dbReference>
<keyword evidence="12" id="KW-0067">ATP-binding</keyword>
<dbReference type="NCBIfam" id="TIGR00229">
    <property type="entry name" value="sensory_box"/>
    <property type="match status" value="2"/>
</dbReference>
<evidence type="ECO:0000313" key="19">
    <source>
        <dbReference type="Proteomes" id="UP001142648"/>
    </source>
</evidence>
<dbReference type="FunFam" id="3.30.450.20:FF:000099">
    <property type="entry name" value="Sensory box sensor histidine kinase"/>
    <property type="match status" value="1"/>
</dbReference>
<keyword evidence="8" id="KW-0808">Transferase</keyword>
<protein>
    <recommendedName>
        <fullName evidence="2">histidine kinase</fullName>
        <ecNumber evidence="2">2.7.13.3</ecNumber>
    </recommendedName>
</protein>
<dbReference type="EC" id="2.7.13.3" evidence="2"/>
<keyword evidence="5" id="KW-0716">Sensory transduction</keyword>
<dbReference type="RefSeq" id="WP_259962030.1">
    <property type="nucleotide sequence ID" value="NZ_JAOAMV010000004.1"/>
</dbReference>
<evidence type="ECO:0000256" key="15">
    <source>
        <dbReference type="ARBA" id="ARBA00023170"/>
    </source>
</evidence>
<evidence type="ECO:0000259" key="16">
    <source>
        <dbReference type="PROSITE" id="PS50112"/>
    </source>
</evidence>
<keyword evidence="15" id="KW-0675">Receptor</keyword>
<dbReference type="InterPro" id="IPR013655">
    <property type="entry name" value="PAS_fold_3"/>
</dbReference>
<dbReference type="SMART" id="SM00091">
    <property type="entry name" value="PAS"/>
    <property type="match status" value="2"/>
</dbReference>
<dbReference type="Pfam" id="PF07536">
    <property type="entry name" value="HWE_HK"/>
    <property type="match status" value="1"/>
</dbReference>
<evidence type="ECO:0000256" key="4">
    <source>
        <dbReference type="ARBA" id="ARBA00022553"/>
    </source>
</evidence>
<evidence type="ECO:0000256" key="3">
    <source>
        <dbReference type="ARBA" id="ARBA00022543"/>
    </source>
</evidence>
<keyword evidence="14" id="KW-0843">Virulence</keyword>
<accession>A0A9X3AL29</accession>
<feature type="domain" description="PAC" evidence="17">
    <location>
        <begin position="73"/>
        <end position="128"/>
    </location>
</feature>
<keyword evidence="13" id="KW-0157">Chromophore</keyword>
<gene>
    <name evidence="18" type="ORF">N0B51_09205</name>
</gene>
<evidence type="ECO:0000256" key="6">
    <source>
        <dbReference type="ARBA" id="ARBA00022630"/>
    </source>
</evidence>
<dbReference type="SUPFAM" id="SSF55785">
    <property type="entry name" value="PYP-like sensor domain (PAS domain)"/>
    <property type="match status" value="2"/>
</dbReference>
<dbReference type="Gene3D" id="3.30.565.10">
    <property type="entry name" value="Histidine kinase-like ATPase, C-terminal domain"/>
    <property type="match status" value="1"/>
</dbReference>
<comment type="catalytic activity">
    <reaction evidence="1">
        <text>ATP + protein L-histidine = ADP + protein N-phospho-L-histidine.</text>
        <dbReference type="EC" id="2.7.13.3"/>
    </reaction>
</comment>
<keyword evidence="11" id="KW-0418">Kinase</keyword>
<dbReference type="GO" id="GO:0005524">
    <property type="term" value="F:ATP binding"/>
    <property type="evidence" value="ECO:0007669"/>
    <property type="project" value="UniProtKB-KW"/>
</dbReference>
<dbReference type="SMART" id="SM00911">
    <property type="entry name" value="HWE_HK"/>
    <property type="match status" value="1"/>
</dbReference>
<evidence type="ECO:0000256" key="10">
    <source>
        <dbReference type="ARBA" id="ARBA00022741"/>
    </source>
</evidence>
<evidence type="ECO:0000256" key="13">
    <source>
        <dbReference type="ARBA" id="ARBA00022991"/>
    </source>
</evidence>
<keyword evidence="19" id="KW-1185">Reference proteome</keyword>
<dbReference type="Pfam" id="PF08447">
    <property type="entry name" value="PAS_3"/>
    <property type="match status" value="1"/>
</dbReference>
<name>A0A9X3AL29_9SPHN</name>
<dbReference type="Pfam" id="PF00989">
    <property type="entry name" value="PAS"/>
    <property type="match status" value="1"/>
</dbReference>